<dbReference type="Proteomes" id="UP000799439">
    <property type="component" value="Unassembled WGS sequence"/>
</dbReference>
<dbReference type="AlphaFoldDB" id="A0A9P4IWM1"/>
<comment type="caution">
    <text evidence="1">The sequence shown here is derived from an EMBL/GenBank/DDBJ whole genome shotgun (WGS) entry which is preliminary data.</text>
</comment>
<evidence type="ECO:0000313" key="1">
    <source>
        <dbReference type="EMBL" id="KAF2148219.1"/>
    </source>
</evidence>
<accession>A0A9P4IWM1</accession>
<name>A0A9P4IWM1_9PEZI</name>
<protein>
    <submittedName>
        <fullName evidence="1">Uncharacterized protein</fullName>
    </submittedName>
</protein>
<sequence>MKHHQRVYLSSSSYEAVSSICYCSFAARRQRHCHGYLISWLLMLITRSNESSNSWVIGWRMIQIQYWLCKYADDLFEARGSVA</sequence>
<organism evidence="1 2">
    <name type="scientific">Myriangium duriaei CBS 260.36</name>
    <dbReference type="NCBI Taxonomy" id="1168546"/>
    <lineage>
        <taxon>Eukaryota</taxon>
        <taxon>Fungi</taxon>
        <taxon>Dikarya</taxon>
        <taxon>Ascomycota</taxon>
        <taxon>Pezizomycotina</taxon>
        <taxon>Dothideomycetes</taxon>
        <taxon>Dothideomycetidae</taxon>
        <taxon>Myriangiales</taxon>
        <taxon>Myriangiaceae</taxon>
        <taxon>Myriangium</taxon>
    </lineage>
</organism>
<dbReference type="EMBL" id="ML996093">
    <property type="protein sequence ID" value="KAF2148219.1"/>
    <property type="molecule type" value="Genomic_DNA"/>
</dbReference>
<proteinExistence type="predicted"/>
<keyword evidence="2" id="KW-1185">Reference proteome</keyword>
<reference evidence="1" key="1">
    <citation type="journal article" date="2020" name="Stud. Mycol.">
        <title>101 Dothideomycetes genomes: a test case for predicting lifestyles and emergence of pathogens.</title>
        <authorList>
            <person name="Haridas S."/>
            <person name="Albert R."/>
            <person name="Binder M."/>
            <person name="Bloem J."/>
            <person name="Labutti K."/>
            <person name="Salamov A."/>
            <person name="Andreopoulos B."/>
            <person name="Baker S."/>
            <person name="Barry K."/>
            <person name="Bills G."/>
            <person name="Bluhm B."/>
            <person name="Cannon C."/>
            <person name="Castanera R."/>
            <person name="Culley D."/>
            <person name="Daum C."/>
            <person name="Ezra D."/>
            <person name="Gonzalez J."/>
            <person name="Henrissat B."/>
            <person name="Kuo A."/>
            <person name="Liang C."/>
            <person name="Lipzen A."/>
            <person name="Lutzoni F."/>
            <person name="Magnuson J."/>
            <person name="Mondo S."/>
            <person name="Nolan M."/>
            <person name="Ohm R."/>
            <person name="Pangilinan J."/>
            <person name="Park H.-J."/>
            <person name="Ramirez L."/>
            <person name="Alfaro M."/>
            <person name="Sun H."/>
            <person name="Tritt A."/>
            <person name="Yoshinaga Y."/>
            <person name="Zwiers L.-H."/>
            <person name="Turgeon B."/>
            <person name="Goodwin S."/>
            <person name="Spatafora J."/>
            <person name="Crous P."/>
            <person name="Grigoriev I."/>
        </authorList>
    </citation>
    <scope>NUCLEOTIDE SEQUENCE</scope>
    <source>
        <strain evidence="1">CBS 260.36</strain>
    </source>
</reference>
<evidence type="ECO:0000313" key="2">
    <source>
        <dbReference type="Proteomes" id="UP000799439"/>
    </source>
</evidence>
<gene>
    <name evidence="1" type="ORF">K461DRAFT_58495</name>
</gene>